<gene>
    <name evidence="2" type="ORF">NA57DRAFT_53736</name>
</gene>
<dbReference type="Proteomes" id="UP000799772">
    <property type="component" value="Unassembled WGS sequence"/>
</dbReference>
<keyword evidence="3" id="KW-1185">Reference proteome</keyword>
<evidence type="ECO:0000313" key="3">
    <source>
        <dbReference type="Proteomes" id="UP000799772"/>
    </source>
</evidence>
<dbReference type="AlphaFoldDB" id="A0A9P4IIL9"/>
<dbReference type="EMBL" id="ML978123">
    <property type="protein sequence ID" value="KAF2101789.1"/>
    <property type="molecule type" value="Genomic_DNA"/>
</dbReference>
<feature type="region of interest" description="Disordered" evidence="1">
    <location>
        <begin position="33"/>
        <end position="82"/>
    </location>
</feature>
<accession>A0A9P4IIL9</accession>
<protein>
    <submittedName>
        <fullName evidence="2">Uncharacterized protein</fullName>
    </submittedName>
</protein>
<evidence type="ECO:0000256" key="1">
    <source>
        <dbReference type="SAM" id="MobiDB-lite"/>
    </source>
</evidence>
<organism evidence="2 3">
    <name type="scientific">Rhizodiscina lignyota</name>
    <dbReference type="NCBI Taxonomy" id="1504668"/>
    <lineage>
        <taxon>Eukaryota</taxon>
        <taxon>Fungi</taxon>
        <taxon>Dikarya</taxon>
        <taxon>Ascomycota</taxon>
        <taxon>Pezizomycotina</taxon>
        <taxon>Dothideomycetes</taxon>
        <taxon>Pleosporomycetidae</taxon>
        <taxon>Aulographales</taxon>
        <taxon>Rhizodiscinaceae</taxon>
        <taxon>Rhizodiscina</taxon>
    </lineage>
</organism>
<comment type="caution">
    <text evidence="2">The sequence shown here is derived from an EMBL/GenBank/DDBJ whole genome shotgun (WGS) entry which is preliminary data.</text>
</comment>
<sequence>MLFTFDLSATPFLRNPFQFLSRNPVFRPLRSTMGPPQSVAGGRPRTGVVKKNTPGGRYPNTTITKQPGHTRKLHPEPRAAPRLPTPGPFPIFKLPKDVRYKIYEYAGLIENTIVVTHRRHIPTNHHLNIIRISHVDRQTRSEVLHFVFGTRMLSVSIYDLEWFMDLFSDTLRHISRIVLRDFLCDYTETRVCFWAAQWREESLKKLVKVGKDYRTLKGVKIQVTKKDYALTADMVPMQLDQFRNLEQFELLEPHWWISTPKTGAPIEKRREKALAQKQEAIRKIVYQK</sequence>
<evidence type="ECO:0000313" key="2">
    <source>
        <dbReference type="EMBL" id="KAF2101789.1"/>
    </source>
</evidence>
<name>A0A9P4IIL9_9PEZI</name>
<proteinExistence type="predicted"/>
<reference evidence="2" key="1">
    <citation type="journal article" date="2020" name="Stud. Mycol.">
        <title>101 Dothideomycetes genomes: a test case for predicting lifestyles and emergence of pathogens.</title>
        <authorList>
            <person name="Haridas S."/>
            <person name="Albert R."/>
            <person name="Binder M."/>
            <person name="Bloem J."/>
            <person name="Labutti K."/>
            <person name="Salamov A."/>
            <person name="Andreopoulos B."/>
            <person name="Baker S."/>
            <person name="Barry K."/>
            <person name="Bills G."/>
            <person name="Bluhm B."/>
            <person name="Cannon C."/>
            <person name="Castanera R."/>
            <person name="Culley D."/>
            <person name="Daum C."/>
            <person name="Ezra D."/>
            <person name="Gonzalez J."/>
            <person name="Henrissat B."/>
            <person name="Kuo A."/>
            <person name="Liang C."/>
            <person name="Lipzen A."/>
            <person name="Lutzoni F."/>
            <person name="Magnuson J."/>
            <person name="Mondo S."/>
            <person name="Nolan M."/>
            <person name="Ohm R."/>
            <person name="Pangilinan J."/>
            <person name="Park H.-J."/>
            <person name="Ramirez L."/>
            <person name="Alfaro M."/>
            <person name="Sun H."/>
            <person name="Tritt A."/>
            <person name="Yoshinaga Y."/>
            <person name="Zwiers L.-H."/>
            <person name="Turgeon B."/>
            <person name="Goodwin S."/>
            <person name="Spatafora J."/>
            <person name="Crous P."/>
            <person name="Grigoriev I."/>
        </authorList>
    </citation>
    <scope>NUCLEOTIDE SEQUENCE</scope>
    <source>
        <strain evidence="2">CBS 133067</strain>
    </source>
</reference>